<feature type="region of interest" description="Disordered" evidence="1">
    <location>
        <begin position="377"/>
        <end position="452"/>
    </location>
</feature>
<feature type="region of interest" description="Disordered" evidence="1">
    <location>
        <begin position="930"/>
        <end position="1083"/>
    </location>
</feature>
<feature type="compositionally biased region" description="Polar residues" evidence="1">
    <location>
        <begin position="1027"/>
        <end position="1039"/>
    </location>
</feature>
<feature type="region of interest" description="Disordered" evidence="1">
    <location>
        <begin position="606"/>
        <end position="653"/>
    </location>
</feature>
<sequence>MYRLQIILVPPSARDNLVPGNLRFSSVDSSQMMMMMPNQNMNQQGNQQGMEPNDQLQNIPMNGDNTMNYNSSFMTAPLYQAPLNTKKFLHFTKPTNSLFTLSEEIQKKCEKMYPNLNESIDILSIQDSTECDLDPDFTVKDVFNMDNVVRVILNSELESDDNSNTSLYQSNKRRKLNEGRAQAAQSAPQQNPAQQNSILNVVKKRSGVTNTTKPAVNNNLRISTPLANQIYPLNNHIKVSNNSDDEEDVAERSFLPPPNQPQSPPIRISSGIDNYKRIRTTVEDTVSRSEMVDPDKSKQQRMFSGTPIRTMMTPNRVTLTGQRVMSENLGNDAPSTQGLVFASTNTARLPSKTLSPIFTPRIASGSLSIPEPRISEVEKELREGPESPSSVLPPKPSRIPMKKPYIEKSPTPDTDSSTDTDDELRNGASPSFINDNSSTKGSPFNQPSSSQAEITALAEPIKNVKRYRGLTDSNLTRMNSSTKRKSSLETKLQNKSFSTFIQNGKEDEFRRMDHFSDEDDDEEVNSKSANITKDTRSNSTNDNDENINYDANDTVHHIELPKKGTQKDSQNIISHPSLHKKDLLNMVSGTSPVDLIHEKNNTLHKPFSADTFSNEEEQVDKTIDDNTRKVENDTTKKNENTDAAANDDSLLIDTEPTVPQKIISGRTSGAQEADLYSLFLQRQSQGRQSVRNASVRSNAPNDDMTVAQKSKAIDTVSSQDSNIVVSQEPANDITTTKVEDKNSNIQEKKSVLTENNMKPLPKPTLVTHRVAGVQPSDRQMTRRIIKSKLPPALRGTTEMVTKKAAPAKTSDVRKTTSEQNAKNTILNKLDKSIIEKTSTETNKVIDGPSQGNIKENKSGDVKEVDNKASPAVPITKNVSVASLITAETDKPEPPKNVIVNATQKKDHTEPAPNVAKKNLVTSKQVMELANTPVVEEKTSEKTNPTAKEMPISKTELTIKKAAEKPKREISKKIDKNADISSIQLIRGRTDKNKGVSALISSSSDSSSESESESETDEEPKEEKRNIVVQSFSQPQTKKPTANKKKVESGKIPTKKSETASQKKEEKTNILTKKETKAEHAFVENNGMIGPELATPVVANKVPELVSTQPRDKLKTTAANPMPRKKPDSDNDSDFSPDTTSSSSSSDYSSDENRNINLLKSQSSKSKLPANRPIRNDLPRVIPGHAKPIRQNIYLTPEFLESDSDSDVDMESDEKETTKPKETAKPKKVTKPKETAKLKKTVKPEETAKPKETVKPKVAVKPTVNKSDDIVETKPIPTPKMAPLSSTTKDTSDERSSESDSPSSKSSSASSSDSDSSSSSSDEEESHSARKSRRKIVTPPKGKVNSRVPSQKNSNDSLFKESEMVTSTQRENTTKPTAKPVTSTQVEKPVADLPKKIRPSLISLSDLASRGIPDVKEKSKSNNDSAGNTLAGAKKAVQVADTESESSSSESSIDSEDSGKSSSDSGSDSDSDSDSDSSDSSSSSDDEESFISAKSASAALGKKKKKMSGGFASLLKQSKKK</sequence>
<reference evidence="3 4" key="1">
    <citation type="submission" date="2020-11" db="EMBL/GenBank/DDBJ databases">
        <title>Kefir isolates.</title>
        <authorList>
            <person name="Marcisauskas S."/>
            <person name="Kim Y."/>
            <person name="Blasche S."/>
        </authorList>
    </citation>
    <scope>NUCLEOTIDE SEQUENCE [LARGE SCALE GENOMIC DNA]</scope>
    <source>
        <strain evidence="3 4">OG2</strain>
    </source>
</reference>
<feature type="region of interest" description="Disordered" evidence="1">
    <location>
        <begin position="237"/>
        <end position="270"/>
    </location>
</feature>
<feature type="compositionally biased region" description="Acidic residues" evidence="1">
    <location>
        <begin position="1199"/>
        <end position="1213"/>
    </location>
</feature>
<gene>
    <name evidence="3" type="ORF">C6P45_003821</name>
</gene>
<feature type="region of interest" description="Disordered" evidence="1">
    <location>
        <begin position="1100"/>
        <end position="1520"/>
    </location>
</feature>
<name>A0A9P7BC17_MAUEX</name>
<accession>A0A9P7BC17</accession>
<proteinExistence type="predicted"/>
<evidence type="ECO:0000313" key="4">
    <source>
        <dbReference type="Proteomes" id="UP000750334"/>
    </source>
</evidence>
<dbReference type="GO" id="GO:0000183">
    <property type="term" value="P:rDNA heterochromatin formation"/>
    <property type="evidence" value="ECO:0007669"/>
    <property type="project" value="InterPro"/>
</dbReference>
<feature type="domain" description="Nucleolar protein Dnt1-like N-terminal" evidence="2">
    <location>
        <begin position="85"/>
        <end position="155"/>
    </location>
</feature>
<feature type="region of interest" description="Disordered" evidence="1">
    <location>
        <begin position="683"/>
        <end position="706"/>
    </location>
</feature>
<feature type="compositionally biased region" description="Basic and acidic residues" evidence="1">
    <location>
        <begin position="956"/>
        <end position="977"/>
    </location>
</feature>
<feature type="compositionally biased region" description="Polar residues" evidence="1">
    <location>
        <begin position="683"/>
        <end position="700"/>
    </location>
</feature>
<feature type="region of interest" description="Disordered" evidence="1">
    <location>
        <begin position="470"/>
        <end position="491"/>
    </location>
</feature>
<dbReference type="Proteomes" id="UP000750334">
    <property type="component" value="Unassembled WGS sequence"/>
</dbReference>
<organism evidence="3 4">
    <name type="scientific">Maudiozyma exigua</name>
    <name type="common">Yeast</name>
    <name type="synonym">Kazachstania exigua</name>
    <dbReference type="NCBI Taxonomy" id="34358"/>
    <lineage>
        <taxon>Eukaryota</taxon>
        <taxon>Fungi</taxon>
        <taxon>Dikarya</taxon>
        <taxon>Ascomycota</taxon>
        <taxon>Saccharomycotina</taxon>
        <taxon>Saccharomycetes</taxon>
        <taxon>Saccharomycetales</taxon>
        <taxon>Saccharomycetaceae</taxon>
        <taxon>Maudiozyma</taxon>
    </lineage>
</organism>
<feature type="compositionally biased region" description="Low complexity" evidence="1">
    <location>
        <begin position="1298"/>
        <end position="1319"/>
    </location>
</feature>
<feature type="compositionally biased region" description="Acidic residues" evidence="1">
    <location>
        <begin position="1007"/>
        <end position="1019"/>
    </location>
</feature>
<feature type="compositionally biased region" description="Acidic residues" evidence="1">
    <location>
        <begin position="1466"/>
        <end position="1476"/>
    </location>
</feature>
<feature type="compositionally biased region" description="Polar residues" evidence="1">
    <location>
        <begin position="428"/>
        <end position="452"/>
    </location>
</feature>
<dbReference type="PANTHER" id="PTHR28196:SF1">
    <property type="entry name" value="NUCLEOLAR PROTEIN NET1-RELATED"/>
    <property type="match status" value="1"/>
</dbReference>
<dbReference type="InterPro" id="IPR043185">
    <property type="entry name" value="Net1/Tof2"/>
</dbReference>
<feature type="compositionally biased region" description="Polar residues" evidence="1">
    <location>
        <begin position="471"/>
        <end position="481"/>
    </location>
</feature>
<feature type="region of interest" description="Disordered" evidence="1">
    <location>
        <begin position="515"/>
        <end position="549"/>
    </location>
</feature>
<feature type="region of interest" description="Disordered" evidence="1">
    <location>
        <begin position="172"/>
        <end position="196"/>
    </location>
</feature>
<feature type="compositionally biased region" description="Basic and acidic residues" evidence="1">
    <location>
        <begin position="1044"/>
        <end position="1081"/>
    </location>
</feature>
<comment type="caution">
    <text evidence="3">The sequence shown here is derived from an EMBL/GenBank/DDBJ whole genome shotgun (WGS) entry which is preliminary data.</text>
</comment>
<feature type="compositionally biased region" description="Low complexity" evidence="1">
    <location>
        <begin position="1135"/>
        <end position="1147"/>
    </location>
</feature>
<protein>
    <recommendedName>
        <fullName evidence="2">Nucleolar protein Dnt1-like N-terminal domain-containing protein</fullName>
    </recommendedName>
</protein>
<keyword evidence="4" id="KW-1185">Reference proteome</keyword>
<dbReference type="Pfam" id="PF10407">
    <property type="entry name" value="Cytokin_check_N"/>
    <property type="match status" value="1"/>
</dbReference>
<dbReference type="InterPro" id="IPR018844">
    <property type="entry name" value="Dnt1-like_N"/>
</dbReference>
<evidence type="ECO:0000256" key="1">
    <source>
        <dbReference type="SAM" id="MobiDB-lite"/>
    </source>
</evidence>
<feature type="compositionally biased region" description="Low complexity" evidence="1">
    <location>
        <begin position="181"/>
        <end position="196"/>
    </location>
</feature>
<dbReference type="PANTHER" id="PTHR28196">
    <property type="entry name" value="NUCLEOLAR PROTEIN NET1-RELATED"/>
    <property type="match status" value="1"/>
</dbReference>
<feature type="compositionally biased region" description="Basic and acidic residues" evidence="1">
    <location>
        <begin position="619"/>
        <end position="640"/>
    </location>
</feature>
<feature type="compositionally biased region" description="Pro residues" evidence="1">
    <location>
        <begin position="255"/>
        <end position="264"/>
    </location>
</feature>
<feature type="compositionally biased region" description="Polar residues" evidence="1">
    <location>
        <begin position="526"/>
        <end position="541"/>
    </location>
</feature>
<evidence type="ECO:0000313" key="3">
    <source>
        <dbReference type="EMBL" id="KAG0669385.1"/>
    </source>
</evidence>
<evidence type="ECO:0000259" key="2">
    <source>
        <dbReference type="Pfam" id="PF10407"/>
    </source>
</evidence>
<feature type="compositionally biased region" description="Polar residues" evidence="1">
    <location>
        <begin position="1346"/>
        <end position="1356"/>
    </location>
</feature>
<feature type="compositionally biased region" description="Basic and acidic residues" evidence="1">
    <location>
        <begin position="1214"/>
        <end position="1254"/>
    </location>
</feature>
<dbReference type="EMBL" id="PUHR01000042">
    <property type="protein sequence ID" value="KAG0669385.1"/>
    <property type="molecule type" value="Genomic_DNA"/>
</dbReference>
<feature type="compositionally biased region" description="Basic and acidic residues" evidence="1">
    <location>
        <begin position="854"/>
        <end position="865"/>
    </location>
</feature>
<feature type="region of interest" description="Disordered" evidence="1">
    <location>
        <begin position="842"/>
        <end position="865"/>
    </location>
</feature>
<feature type="compositionally biased region" description="Low complexity" evidence="1">
    <location>
        <begin position="1157"/>
        <end position="1167"/>
    </location>
</feature>
<feature type="region of interest" description="Disordered" evidence="1">
    <location>
        <begin position="798"/>
        <end position="819"/>
    </location>
</feature>
<dbReference type="OrthoDB" id="6365676at2759"/>
<feature type="compositionally biased region" description="Polar residues" evidence="1">
    <location>
        <begin position="1363"/>
        <end position="1385"/>
    </location>
</feature>